<evidence type="ECO:0000256" key="1">
    <source>
        <dbReference type="SAM" id="SignalP"/>
    </source>
</evidence>
<gene>
    <name evidence="2" type="ORF">EDI28_04925</name>
</gene>
<name>A0A444JWB7_9GAMM</name>
<evidence type="ECO:0000313" key="3">
    <source>
        <dbReference type="Proteomes" id="UP000287563"/>
    </source>
</evidence>
<comment type="caution">
    <text evidence="2">The sequence shown here is derived from an EMBL/GenBank/DDBJ whole genome shotgun (WGS) entry which is preliminary data.</text>
</comment>
<protein>
    <submittedName>
        <fullName evidence="2">Uncharacterized protein</fullName>
    </submittedName>
</protein>
<keyword evidence="3" id="KW-1185">Reference proteome</keyword>
<keyword evidence="1" id="KW-0732">Signal</keyword>
<sequence>MQRLQQIVSKIMMLAMLFTVLTSSVSADSTYRKAQPTSDNCRMTSAMSCCEKLASLSQSYVTMCNVNEIDEHNSTPSCCIDHECHANNVQFAILSHSSQISVPSTGQVFTEPVGERQFFYDVILRPPVLS</sequence>
<dbReference type="EMBL" id="RJLM01000001">
    <property type="protein sequence ID" value="RWX57374.1"/>
    <property type="molecule type" value="Genomic_DNA"/>
</dbReference>
<evidence type="ECO:0000313" key="2">
    <source>
        <dbReference type="EMBL" id="RWX57374.1"/>
    </source>
</evidence>
<feature type="chain" id="PRO_5019125913" evidence="1">
    <location>
        <begin position="28"/>
        <end position="130"/>
    </location>
</feature>
<dbReference type="AlphaFoldDB" id="A0A444JWB7"/>
<accession>A0A444JWB7</accession>
<proteinExistence type="predicted"/>
<feature type="signal peptide" evidence="1">
    <location>
        <begin position="1"/>
        <end position="27"/>
    </location>
</feature>
<dbReference type="RefSeq" id="WP_128782682.1">
    <property type="nucleotide sequence ID" value="NZ_JAKJSG010000155.1"/>
</dbReference>
<organism evidence="2 3">
    <name type="scientific">Photobacterium chitinilyticum</name>
    <dbReference type="NCBI Taxonomy" id="2485123"/>
    <lineage>
        <taxon>Bacteria</taxon>
        <taxon>Pseudomonadati</taxon>
        <taxon>Pseudomonadota</taxon>
        <taxon>Gammaproteobacteria</taxon>
        <taxon>Vibrionales</taxon>
        <taxon>Vibrionaceae</taxon>
        <taxon>Photobacterium</taxon>
    </lineage>
</organism>
<dbReference type="OrthoDB" id="9846397at2"/>
<reference evidence="2 3" key="1">
    <citation type="submission" date="2018-11" db="EMBL/GenBank/DDBJ databases">
        <title>Photobacterium sp. BEI247 sp. nov., a marine bacterium isolated from Yongle Blue Hole in the South China Sea.</title>
        <authorList>
            <person name="Wang X."/>
        </authorList>
    </citation>
    <scope>NUCLEOTIDE SEQUENCE [LARGE SCALE GENOMIC DNA]</scope>
    <source>
        <strain evidence="3">BEI247</strain>
    </source>
</reference>
<dbReference type="Proteomes" id="UP000287563">
    <property type="component" value="Unassembled WGS sequence"/>
</dbReference>